<proteinExistence type="predicted"/>
<evidence type="ECO:0000313" key="2">
    <source>
        <dbReference type="Proteomes" id="UP001207468"/>
    </source>
</evidence>
<protein>
    <submittedName>
        <fullName evidence="1">Uncharacterized protein</fullName>
    </submittedName>
</protein>
<accession>A0ACC0U606</accession>
<evidence type="ECO:0000313" key="1">
    <source>
        <dbReference type="EMBL" id="KAI9507086.1"/>
    </source>
</evidence>
<dbReference type="Proteomes" id="UP001207468">
    <property type="component" value="Unassembled WGS sequence"/>
</dbReference>
<dbReference type="EMBL" id="JAGFNK010000141">
    <property type="protein sequence ID" value="KAI9507086.1"/>
    <property type="molecule type" value="Genomic_DNA"/>
</dbReference>
<organism evidence="1 2">
    <name type="scientific">Russula earlei</name>
    <dbReference type="NCBI Taxonomy" id="71964"/>
    <lineage>
        <taxon>Eukaryota</taxon>
        <taxon>Fungi</taxon>
        <taxon>Dikarya</taxon>
        <taxon>Basidiomycota</taxon>
        <taxon>Agaricomycotina</taxon>
        <taxon>Agaricomycetes</taxon>
        <taxon>Russulales</taxon>
        <taxon>Russulaceae</taxon>
        <taxon>Russula</taxon>
    </lineage>
</organism>
<sequence>MPQARLKDPLPLRMSETGSQNAMVPELHADILINVFDWYRLGSTTEDPDRNWNTERWWYTPIKVCRTWRRIIFAFPTRLDLHLVCTYGTPVEAMLSHWPPFPLIIYYSGHRPGGMAEDDRRGATFALEQRERVRRIHLAAPAASLQDLVKVMNDEYPMLQRLVIRSQTEGHADAAVTLHDNLRAPLMNSLTLSNIAVPTSSRLLGTAEGLVDIGWHNFPASPGFHPEHLVAQLSALTRLEFLAIHLRGALPNREVQQQLRGAPITRIALPSLRLLAFRGCSAYLEGILERLTAPDLRSLNVEFHNQLTFSLPAMLRFARATHRLKFRAAEMFFDEDFVSLILDPEHHGGGGGGMQPLFVQINCKSLDWQATCMSQLCRSFAPLLRTTESLTLGFHKDVAAAGWLADLDHAQWHAFLGTFGGVRTLQLSGRPVGDLYCSLQLDDGGGALFPALQELVLRGWGHKDHAFSSWLAARSAAGRPVRFVRNRE</sequence>
<keyword evidence="2" id="KW-1185">Reference proteome</keyword>
<gene>
    <name evidence="1" type="ORF">F5148DRAFT_162206</name>
</gene>
<comment type="caution">
    <text evidence="1">The sequence shown here is derived from an EMBL/GenBank/DDBJ whole genome shotgun (WGS) entry which is preliminary data.</text>
</comment>
<name>A0ACC0U606_9AGAM</name>
<reference evidence="1" key="1">
    <citation type="submission" date="2021-03" db="EMBL/GenBank/DDBJ databases">
        <title>Evolutionary priming and transition to the ectomycorrhizal habit in an iconic lineage of mushroom-forming fungi: is preadaptation a requirement?</title>
        <authorList>
            <consortium name="DOE Joint Genome Institute"/>
            <person name="Looney B.P."/>
            <person name="Miyauchi S."/>
            <person name="Morin E."/>
            <person name="Drula E."/>
            <person name="Courty P.E."/>
            <person name="Chicoki N."/>
            <person name="Fauchery L."/>
            <person name="Kohler A."/>
            <person name="Kuo A."/>
            <person name="LaButti K."/>
            <person name="Pangilinan J."/>
            <person name="Lipzen A."/>
            <person name="Riley R."/>
            <person name="Andreopoulos W."/>
            <person name="He G."/>
            <person name="Johnson J."/>
            <person name="Barry K.W."/>
            <person name="Grigoriev I.V."/>
            <person name="Nagy L."/>
            <person name="Hibbett D."/>
            <person name="Henrissat B."/>
            <person name="Matheny P.B."/>
            <person name="Labbe J."/>
            <person name="Martin A.F."/>
        </authorList>
    </citation>
    <scope>NUCLEOTIDE SEQUENCE</scope>
    <source>
        <strain evidence="1">BPL698</strain>
    </source>
</reference>